<organism evidence="2 3">
    <name type="scientific">Pelagomonas calceolata</name>
    <dbReference type="NCBI Taxonomy" id="35677"/>
    <lineage>
        <taxon>Eukaryota</taxon>
        <taxon>Sar</taxon>
        <taxon>Stramenopiles</taxon>
        <taxon>Ochrophyta</taxon>
        <taxon>Pelagophyceae</taxon>
        <taxon>Pelagomonadales</taxon>
        <taxon>Pelagomonadaceae</taxon>
        <taxon>Pelagomonas</taxon>
    </lineage>
</organism>
<evidence type="ECO:0000313" key="2">
    <source>
        <dbReference type="EMBL" id="CAH0375269.1"/>
    </source>
</evidence>
<name>A0A8J2SXH1_9STRA</name>
<evidence type="ECO:0000313" key="3">
    <source>
        <dbReference type="Proteomes" id="UP000789595"/>
    </source>
</evidence>
<proteinExistence type="predicted"/>
<gene>
    <name evidence="2" type="ORF">PECAL_4P25950</name>
</gene>
<accession>A0A8J2SXH1</accession>
<protein>
    <recommendedName>
        <fullName evidence="4">Glycosyl transferase CAP10 domain-containing protein</fullName>
    </recommendedName>
</protein>
<feature type="region of interest" description="Disordered" evidence="1">
    <location>
        <begin position="475"/>
        <end position="496"/>
    </location>
</feature>
<comment type="caution">
    <text evidence="2">The sequence shown here is derived from an EMBL/GenBank/DDBJ whole genome shotgun (WGS) entry which is preliminary data.</text>
</comment>
<evidence type="ECO:0000256" key="1">
    <source>
        <dbReference type="SAM" id="MobiDB-lite"/>
    </source>
</evidence>
<dbReference type="AlphaFoldDB" id="A0A8J2SXH1"/>
<evidence type="ECO:0008006" key="4">
    <source>
        <dbReference type="Google" id="ProtNLM"/>
    </source>
</evidence>
<dbReference type="EMBL" id="CAKKNE010000004">
    <property type="protein sequence ID" value="CAH0375269.1"/>
    <property type="molecule type" value="Genomic_DNA"/>
</dbReference>
<reference evidence="2" key="1">
    <citation type="submission" date="2021-11" db="EMBL/GenBank/DDBJ databases">
        <authorList>
            <consortium name="Genoscope - CEA"/>
            <person name="William W."/>
        </authorList>
    </citation>
    <scope>NUCLEOTIDE SEQUENCE</scope>
</reference>
<dbReference type="Proteomes" id="UP000789595">
    <property type="component" value="Unassembled WGS sequence"/>
</dbReference>
<dbReference type="OrthoDB" id="202415at2759"/>
<keyword evidence="3" id="KW-1185">Reference proteome</keyword>
<sequence>MRTVLVAAALAQALDYSAVRWGPSRQQKKRGIPQNHGFAALKKELDRSLREKWFKGRRPQTAAGATELLREVLGSQVRDQLILIRGGRLFTTHNFTHNTKHTYMLRLLAAVQRAGGPLPDAWLMYESSSRGKCHDLDGLGGHGRLLPTLVIAKLDGYGQCGILVPNPYFGLGDINDMWRLQIEALMDANETTKKRDPRVFWRGEVAALAVKRKGYPCKSERGNHARLAALALTADDPSHFDVKCNVGCEARDAAKWPCPGLAYDATMRKIYADNSSIRDPKFYTEPDYANYKYVLNLPGKTDGSYSRNLNHLWYVGAAVLLWDTPSVEWYYPALKHGATHAAVNRTTARAVVAALDASPEKYARLLAGARRVQRELTSPEAIARYVRHVVDALRRAQAQHLIKWGDVLAGENCSDFVEVTVDGAPAHARHLWFYQNASDVANTSARVGMHYTTNVYAPVASCAAMVGAAVKTRDTSSHGASVRTDNPEAVGASVGAAASTSPAQAARSFESMYAPKSSSATAPGSSSSCDRWPRPYHCMTSSSGIN</sequence>